<accession>A0ABV7JHS6</accession>
<proteinExistence type="predicted"/>
<evidence type="ECO:0000313" key="2">
    <source>
        <dbReference type="Proteomes" id="UP001595526"/>
    </source>
</evidence>
<evidence type="ECO:0000313" key="1">
    <source>
        <dbReference type="EMBL" id="MFC3197659.1"/>
    </source>
</evidence>
<dbReference type="EMBL" id="JBHRTA010000027">
    <property type="protein sequence ID" value="MFC3197659.1"/>
    <property type="molecule type" value="Genomic_DNA"/>
</dbReference>
<reference evidence="2" key="1">
    <citation type="journal article" date="2019" name="Int. J. Syst. Evol. Microbiol.">
        <title>The Global Catalogue of Microorganisms (GCM) 10K type strain sequencing project: providing services to taxonomists for standard genome sequencing and annotation.</title>
        <authorList>
            <consortium name="The Broad Institute Genomics Platform"/>
            <consortium name="The Broad Institute Genome Sequencing Center for Infectious Disease"/>
            <person name="Wu L."/>
            <person name="Ma J."/>
        </authorList>
    </citation>
    <scope>NUCLEOTIDE SEQUENCE [LARGE SCALE GENOMIC DNA]</scope>
    <source>
        <strain evidence="2">KCTC 52416</strain>
    </source>
</reference>
<protein>
    <submittedName>
        <fullName evidence="1">Uncharacterized protein</fullName>
    </submittedName>
</protein>
<dbReference type="RefSeq" id="WP_379021561.1">
    <property type="nucleotide sequence ID" value="NZ_JBHRTA010000027.1"/>
</dbReference>
<organism evidence="1 2">
    <name type="scientific">Parapedobacter deserti</name>
    <dbReference type="NCBI Taxonomy" id="1912957"/>
    <lineage>
        <taxon>Bacteria</taxon>
        <taxon>Pseudomonadati</taxon>
        <taxon>Bacteroidota</taxon>
        <taxon>Sphingobacteriia</taxon>
        <taxon>Sphingobacteriales</taxon>
        <taxon>Sphingobacteriaceae</taxon>
        <taxon>Parapedobacter</taxon>
    </lineage>
</organism>
<dbReference type="Proteomes" id="UP001595526">
    <property type="component" value="Unassembled WGS sequence"/>
</dbReference>
<dbReference type="InterPro" id="IPR013325">
    <property type="entry name" value="RNA_pol_sigma_r2"/>
</dbReference>
<keyword evidence="2" id="KW-1185">Reference proteome</keyword>
<gene>
    <name evidence="1" type="ORF">ACFOET_08550</name>
</gene>
<comment type="caution">
    <text evidence="1">The sequence shown here is derived from an EMBL/GenBank/DDBJ whole genome shotgun (WGS) entry which is preliminary data.</text>
</comment>
<dbReference type="SUPFAM" id="SSF88946">
    <property type="entry name" value="Sigma2 domain of RNA polymerase sigma factors"/>
    <property type="match status" value="1"/>
</dbReference>
<name>A0ABV7JHS6_9SPHI</name>
<sequence>MEIDSETLCAIAESLHMGDESVLKQLFELLYDRLLYFANQYVSQITVAEDAVADYIEHDHEVRAGGENRRFFDLVRWDRLGWVDTAELLEDPDAV</sequence>